<dbReference type="EMBL" id="GEVM01019955">
    <property type="protein sequence ID" value="JAU85983.1"/>
    <property type="molecule type" value="Transcribed_RNA"/>
</dbReference>
<feature type="region of interest" description="Disordered" evidence="1">
    <location>
        <begin position="1"/>
        <end position="51"/>
    </location>
</feature>
<proteinExistence type="predicted"/>
<reference evidence="2" key="1">
    <citation type="submission" date="2016-07" db="EMBL/GenBank/DDBJ databases">
        <title>De novo transcriptome assembly of four accessions of the metal hyperaccumulator plant Noccaea caerulescens.</title>
        <authorList>
            <person name="Blande D."/>
            <person name="Halimaa P."/>
            <person name="Tervahauta A.I."/>
            <person name="Aarts M.G."/>
            <person name="Karenlampi S.O."/>
        </authorList>
    </citation>
    <scope>NUCLEOTIDE SEQUENCE</scope>
</reference>
<name>A0A1J3J068_NOCCA</name>
<evidence type="ECO:0000313" key="2">
    <source>
        <dbReference type="EMBL" id="JAU85983.1"/>
    </source>
</evidence>
<evidence type="ECO:0000256" key="1">
    <source>
        <dbReference type="SAM" id="MobiDB-lite"/>
    </source>
</evidence>
<organism evidence="2">
    <name type="scientific">Noccaea caerulescens</name>
    <name type="common">Alpine penny-cress</name>
    <name type="synonym">Thlaspi caerulescens</name>
    <dbReference type="NCBI Taxonomy" id="107243"/>
    <lineage>
        <taxon>Eukaryota</taxon>
        <taxon>Viridiplantae</taxon>
        <taxon>Streptophyta</taxon>
        <taxon>Embryophyta</taxon>
        <taxon>Tracheophyta</taxon>
        <taxon>Spermatophyta</taxon>
        <taxon>Magnoliopsida</taxon>
        <taxon>eudicotyledons</taxon>
        <taxon>Gunneridae</taxon>
        <taxon>Pentapetalae</taxon>
        <taxon>rosids</taxon>
        <taxon>malvids</taxon>
        <taxon>Brassicales</taxon>
        <taxon>Brassicaceae</taxon>
        <taxon>Coluteocarpeae</taxon>
        <taxon>Noccaea</taxon>
    </lineage>
</organism>
<accession>A0A1J3J068</accession>
<protein>
    <submittedName>
        <fullName evidence="2">Uncharacterized protein</fullName>
    </submittedName>
</protein>
<gene>
    <name evidence="2" type="ORF">MP_TR5400_c0_g1_i1_g.14975</name>
</gene>
<sequence>MELLPPSPCSPMEETDLDLEKSPSSAVEGWLRESEERRRRRRPGSLAAAVDEETGREVGLRIWRVFIIEELIVLRREEDDEQKKRKRK</sequence>
<dbReference type="AlphaFoldDB" id="A0A1J3J068"/>